<feature type="non-terminal residue" evidence="2">
    <location>
        <position position="1"/>
    </location>
</feature>
<organism evidence="2">
    <name type="scientific">uncultured Solirubrobacteraceae bacterium</name>
    <dbReference type="NCBI Taxonomy" id="1162706"/>
    <lineage>
        <taxon>Bacteria</taxon>
        <taxon>Bacillati</taxon>
        <taxon>Actinomycetota</taxon>
        <taxon>Thermoleophilia</taxon>
        <taxon>Solirubrobacterales</taxon>
        <taxon>Solirubrobacteraceae</taxon>
        <taxon>environmental samples</taxon>
    </lineage>
</organism>
<feature type="compositionally biased region" description="Low complexity" evidence="1">
    <location>
        <begin position="318"/>
        <end position="338"/>
    </location>
</feature>
<feature type="compositionally biased region" description="Pro residues" evidence="1">
    <location>
        <begin position="301"/>
        <end position="311"/>
    </location>
</feature>
<feature type="non-terminal residue" evidence="2">
    <location>
        <position position="338"/>
    </location>
</feature>
<dbReference type="AlphaFoldDB" id="A0A6J4RWI6"/>
<dbReference type="EMBL" id="CADCVS010000116">
    <property type="protein sequence ID" value="CAA9479331.1"/>
    <property type="molecule type" value="Genomic_DNA"/>
</dbReference>
<feature type="region of interest" description="Disordered" evidence="1">
    <location>
        <begin position="233"/>
        <end position="338"/>
    </location>
</feature>
<gene>
    <name evidence="2" type="ORF">AVDCRST_MAG30-696</name>
</gene>
<accession>A0A6J4RWI6</accession>
<proteinExistence type="predicted"/>
<evidence type="ECO:0000313" key="2">
    <source>
        <dbReference type="EMBL" id="CAA9479331.1"/>
    </source>
</evidence>
<feature type="compositionally biased region" description="Basic and acidic residues" evidence="1">
    <location>
        <begin position="233"/>
        <end position="244"/>
    </location>
</feature>
<sequence>RDAPHAHRDPTRPLGERAGAPPAGALGVQRHPAGARLAKARGRRDPLRHRPRGRERRDVGPQGARHPHRWLHRPRGDRHGALALRGPRGGGGQGRGRRRRRVGGGRGAQRGERGALGGLPVVHDPRRPHRVGGDLPRLRHPGRRRDGGRTRVRPDRGVLRRDGAEARAARPPLVRRARRGLPRRDHRGPRSVLGLPGNRCHAGHVQPGGPRALQRDRQPGLLRVLRGRVRGRRGDAVPDDVEVRRAHRGPHLGHDDPGGGEHRRVGRLRRLGSVAGVDGPARDQPRRHPPRGDVHALRPAPRVPAPPAPPPLRHEPQGGRPPARPLPALGARAVLGEL</sequence>
<feature type="compositionally biased region" description="Basic residues" evidence="1">
    <location>
        <begin position="65"/>
        <end position="76"/>
    </location>
</feature>
<feature type="compositionally biased region" description="Basic and acidic residues" evidence="1">
    <location>
        <begin position="144"/>
        <end position="168"/>
    </location>
</feature>
<feature type="compositionally biased region" description="Basic residues" evidence="1">
    <location>
        <begin position="38"/>
        <end position="54"/>
    </location>
</feature>
<feature type="compositionally biased region" description="Basic and acidic residues" evidence="1">
    <location>
        <begin position="252"/>
        <end position="263"/>
    </location>
</feature>
<name>A0A6J4RWI6_9ACTN</name>
<evidence type="ECO:0000256" key="1">
    <source>
        <dbReference type="SAM" id="MobiDB-lite"/>
    </source>
</evidence>
<feature type="region of interest" description="Disordered" evidence="1">
    <location>
        <begin position="1"/>
        <end position="218"/>
    </location>
</feature>
<feature type="compositionally biased region" description="Basic and acidic residues" evidence="1">
    <location>
        <begin position="280"/>
        <end position="296"/>
    </location>
</feature>
<protein>
    <submittedName>
        <fullName evidence="2">Uncharacterized protein</fullName>
    </submittedName>
</protein>
<feature type="compositionally biased region" description="Basic residues" evidence="1">
    <location>
        <begin position="173"/>
        <end position="189"/>
    </location>
</feature>
<reference evidence="2" key="1">
    <citation type="submission" date="2020-02" db="EMBL/GenBank/DDBJ databases">
        <authorList>
            <person name="Meier V. D."/>
        </authorList>
    </citation>
    <scope>NUCLEOTIDE SEQUENCE</scope>
    <source>
        <strain evidence="2">AVDCRST_MAG30</strain>
    </source>
</reference>
<feature type="compositionally biased region" description="Basic and acidic residues" evidence="1">
    <location>
        <begin position="1"/>
        <end position="15"/>
    </location>
</feature>